<dbReference type="InterPro" id="IPR012338">
    <property type="entry name" value="Beta-lactam/transpept-like"/>
</dbReference>
<dbReference type="Proteomes" id="UP000683310">
    <property type="component" value="Chromosome"/>
</dbReference>
<sequence length="497" mass="52365">MNTPLRRVALAVMAMIVALLINATYVQVQIGPIGKADSLRNDPRNDRVLLDEYARQRGQISAAGTVLASSVATDDRYKYLRTYPTDPMAYAPVTGFYSLQNGNNGLEHAEDSVLNGSDNQLFGRRLIDLISGRDPRGGNVVTTINPIMQKVAYEQLTAKKLTGSVVAIEPSTGRILTMVSTPSYDPNTLAGHDAGRVEDTYKQLDKDTGRPLINRAVSMTYPPGSTFKVVVTAAALSNGIAKPEDQFTAAPRITLPGTQTTLENYAGSHCGPGDAQTASLTDAFKYSCNTAFVELGIKVGTAKLKDEASAFGIGKDLHNSIPIPWTDSTVGDIPDNAALGQSSIGQRDVALTPLDNAVIAATIANGGVRMKPYLVDQLQAPDLSTLSTTKPTSVGQAVTPQVATQITNLMLESEKNTQGGSQPRPYQIASKTGTAEHGTDPRNTPPHAWYLAFAPAQNPKIAIAVIVENGGDRALAATGGSVAAPIARAVLDAGLGG</sequence>
<proteinExistence type="predicted"/>
<name>A0ABX8CRU0_9NOCA</name>
<dbReference type="InterPro" id="IPR054120">
    <property type="entry name" value="PBPA_dimer"/>
</dbReference>
<dbReference type="InterPro" id="IPR001460">
    <property type="entry name" value="PCN-bd_Tpept"/>
</dbReference>
<dbReference type="InterPro" id="IPR050515">
    <property type="entry name" value="Beta-lactam/transpept"/>
</dbReference>
<dbReference type="EMBL" id="CP074371">
    <property type="protein sequence ID" value="QVI22603.1"/>
    <property type="molecule type" value="Genomic_DNA"/>
</dbReference>
<feature type="domain" description="Penicillin binding protein A dimerisation" evidence="3">
    <location>
        <begin position="57"/>
        <end position="140"/>
    </location>
</feature>
<accession>A0ABX8CRU0</accession>
<dbReference type="GeneID" id="300988610"/>
<dbReference type="PANTHER" id="PTHR30627:SF24">
    <property type="entry name" value="PENICILLIN-BINDING PROTEIN 4B"/>
    <property type="match status" value="1"/>
</dbReference>
<dbReference type="RefSeq" id="WP_213558683.1">
    <property type="nucleotide sequence ID" value="NZ_JBFAJM010000001.1"/>
</dbReference>
<evidence type="ECO:0000313" key="4">
    <source>
        <dbReference type="EMBL" id="QVI22603.1"/>
    </source>
</evidence>
<feature type="domain" description="Penicillin-binding protein transpeptidase" evidence="2">
    <location>
        <begin position="163"/>
        <end position="491"/>
    </location>
</feature>
<organism evidence="4 5">
    <name type="scientific">Nocardia tengchongensis</name>
    <dbReference type="NCBI Taxonomy" id="2055889"/>
    <lineage>
        <taxon>Bacteria</taxon>
        <taxon>Bacillati</taxon>
        <taxon>Actinomycetota</taxon>
        <taxon>Actinomycetes</taxon>
        <taxon>Mycobacteriales</taxon>
        <taxon>Nocardiaceae</taxon>
        <taxon>Nocardia</taxon>
    </lineage>
</organism>
<evidence type="ECO:0000259" key="2">
    <source>
        <dbReference type="Pfam" id="PF00905"/>
    </source>
</evidence>
<evidence type="ECO:0000256" key="1">
    <source>
        <dbReference type="SAM" id="MobiDB-lite"/>
    </source>
</evidence>
<reference evidence="4 5" key="1">
    <citation type="submission" date="2021-04" db="EMBL/GenBank/DDBJ databases">
        <title>Nocardia tengchongensis.</title>
        <authorList>
            <person name="Zhuang k."/>
            <person name="Ran Y."/>
            <person name="Li W."/>
        </authorList>
    </citation>
    <scope>NUCLEOTIDE SEQUENCE [LARGE SCALE GENOMIC DNA]</scope>
    <source>
        <strain evidence="4 5">CFH S0057</strain>
    </source>
</reference>
<dbReference type="PANTHER" id="PTHR30627">
    <property type="entry name" value="PEPTIDOGLYCAN D,D-TRANSPEPTIDASE"/>
    <property type="match status" value="1"/>
</dbReference>
<feature type="region of interest" description="Disordered" evidence="1">
    <location>
        <begin position="413"/>
        <end position="444"/>
    </location>
</feature>
<evidence type="ECO:0000313" key="5">
    <source>
        <dbReference type="Proteomes" id="UP000683310"/>
    </source>
</evidence>
<protein>
    <submittedName>
        <fullName evidence="4">Penicillin-binding protein 2</fullName>
    </submittedName>
</protein>
<keyword evidence="5" id="KW-1185">Reference proteome</keyword>
<dbReference type="Gene3D" id="3.90.1310.10">
    <property type="entry name" value="Penicillin-binding protein 2a (Domain 2)"/>
    <property type="match status" value="1"/>
</dbReference>
<dbReference type="Pfam" id="PF00905">
    <property type="entry name" value="Transpeptidase"/>
    <property type="match status" value="1"/>
</dbReference>
<dbReference type="Pfam" id="PF21922">
    <property type="entry name" value="PBP_dimer_2"/>
    <property type="match status" value="1"/>
</dbReference>
<dbReference type="SUPFAM" id="SSF56601">
    <property type="entry name" value="beta-lactamase/transpeptidase-like"/>
    <property type="match status" value="1"/>
</dbReference>
<dbReference type="Gene3D" id="3.40.710.10">
    <property type="entry name" value="DD-peptidase/beta-lactamase superfamily"/>
    <property type="match status" value="1"/>
</dbReference>
<gene>
    <name evidence="4" type="ORF">KHQ06_06080</name>
</gene>
<evidence type="ECO:0000259" key="3">
    <source>
        <dbReference type="Pfam" id="PF21922"/>
    </source>
</evidence>